<accession>A0A6A4HWH6</accession>
<dbReference type="OrthoDB" id="3043660at2759"/>
<dbReference type="Proteomes" id="UP000799118">
    <property type="component" value="Unassembled WGS sequence"/>
</dbReference>
<protein>
    <submittedName>
        <fullName evidence="2">Uncharacterized protein</fullName>
    </submittedName>
</protein>
<feature type="chain" id="PRO_5025572796" evidence="1">
    <location>
        <begin position="19"/>
        <end position="149"/>
    </location>
</feature>
<feature type="signal peptide" evidence="1">
    <location>
        <begin position="1"/>
        <end position="18"/>
    </location>
</feature>
<gene>
    <name evidence="2" type="ORF">BT96DRAFT_918078</name>
</gene>
<dbReference type="AlphaFoldDB" id="A0A6A4HWH6"/>
<keyword evidence="1" id="KW-0732">Signal</keyword>
<evidence type="ECO:0000256" key="1">
    <source>
        <dbReference type="SAM" id="SignalP"/>
    </source>
</evidence>
<organism evidence="2 3">
    <name type="scientific">Gymnopus androsaceus JB14</name>
    <dbReference type="NCBI Taxonomy" id="1447944"/>
    <lineage>
        <taxon>Eukaryota</taxon>
        <taxon>Fungi</taxon>
        <taxon>Dikarya</taxon>
        <taxon>Basidiomycota</taxon>
        <taxon>Agaricomycotina</taxon>
        <taxon>Agaricomycetes</taxon>
        <taxon>Agaricomycetidae</taxon>
        <taxon>Agaricales</taxon>
        <taxon>Marasmiineae</taxon>
        <taxon>Omphalotaceae</taxon>
        <taxon>Gymnopus</taxon>
    </lineage>
</organism>
<keyword evidence="3" id="KW-1185">Reference proteome</keyword>
<dbReference type="PROSITE" id="PS51257">
    <property type="entry name" value="PROKAR_LIPOPROTEIN"/>
    <property type="match status" value="1"/>
</dbReference>
<evidence type="ECO:0000313" key="2">
    <source>
        <dbReference type="EMBL" id="KAE9402556.1"/>
    </source>
</evidence>
<dbReference type="EMBL" id="ML769433">
    <property type="protein sequence ID" value="KAE9402556.1"/>
    <property type="molecule type" value="Genomic_DNA"/>
</dbReference>
<reference evidence="2" key="1">
    <citation type="journal article" date="2019" name="Environ. Microbiol.">
        <title>Fungal ecological strategies reflected in gene transcription - a case study of two litter decomposers.</title>
        <authorList>
            <person name="Barbi F."/>
            <person name="Kohler A."/>
            <person name="Barry K."/>
            <person name="Baskaran P."/>
            <person name="Daum C."/>
            <person name="Fauchery L."/>
            <person name="Ihrmark K."/>
            <person name="Kuo A."/>
            <person name="LaButti K."/>
            <person name="Lipzen A."/>
            <person name="Morin E."/>
            <person name="Grigoriev I.V."/>
            <person name="Henrissat B."/>
            <person name="Lindahl B."/>
            <person name="Martin F."/>
        </authorList>
    </citation>
    <scope>NUCLEOTIDE SEQUENCE</scope>
    <source>
        <strain evidence="2">JB14</strain>
    </source>
</reference>
<name>A0A6A4HWH6_9AGAR</name>
<proteinExistence type="predicted"/>
<sequence>MLFKSLLAVSALAAPAFAQSCPEAARFGELTFSPNPIVLGEPVTFNASFTCAIELGFAPVYTDYTLVVPAANNTGFQPPVYFARRDAPTSGTDVFTVTFDRTYSQFVANPNAQYDIFLTTTYVAQSDSFGETLVQGSVELPVTLIQASN</sequence>
<evidence type="ECO:0000313" key="3">
    <source>
        <dbReference type="Proteomes" id="UP000799118"/>
    </source>
</evidence>